<protein>
    <submittedName>
        <fullName evidence="1">Uncharacterized protein</fullName>
    </submittedName>
</protein>
<evidence type="ECO:0000313" key="2">
    <source>
        <dbReference type="Proteomes" id="UP000298493"/>
    </source>
</evidence>
<dbReference type="Proteomes" id="UP000298493">
    <property type="component" value="Unassembled WGS sequence"/>
</dbReference>
<dbReference type="AlphaFoldDB" id="A0A4Z1NJR0"/>
<sequence>MMGRSSYSSEIRQVRTTAFSELFDICKILSSEGSSGRSDTLRCGLADRSTAPTVQFSQCVFSQPDL</sequence>
<dbReference type="EMBL" id="SNSC02000033">
    <property type="protein sequence ID" value="TID12806.1"/>
    <property type="molecule type" value="Genomic_DNA"/>
</dbReference>
<proteinExistence type="predicted"/>
<keyword evidence="2" id="KW-1185">Reference proteome</keyword>
<comment type="caution">
    <text evidence="1">The sequence shown here is derived from an EMBL/GenBank/DDBJ whole genome shotgun (WGS) entry which is preliminary data.</text>
</comment>
<evidence type="ECO:0000313" key="1">
    <source>
        <dbReference type="EMBL" id="TID12806.1"/>
    </source>
</evidence>
<organism evidence="1 2">
    <name type="scientific">Venturia nashicola</name>
    <dbReference type="NCBI Taxonomy" id="86259"/>
    <lineage>
        <taxon>Eukaryota</taxon>
        <taxon>Fungi</taxon>
        <taxon>Dikarya</taxon>
        <taxon>Ascomycota</taxon>
        <taxon>Pezizomycotina</taxon>
        <taxon>Dothideomycetes</taxon>
        <taxon>Pleosporomycetidae</taxon>
        <taxon>Venturiales</taxon>
        <taxon>Venturiaceae</taxon>
        <taxon>Venturia</taxon>
    </lineage>
</organism>
<name>A0A4Z1NJR0_9PEZI</name>
<gene>
    <name evidence="1" type="ORF">E6O75_ATG09971</name>
</gene>
<accession>A0A4Z1NJR0</accession>
<reference evidence="1 2" key="1">
    <citation type="submission" date="2019-04" db="EMBL/GenBank/DDBJ databases">
        <title>High contiguity whole genome sequence and gene annotation resource for two Venturia nashicola isolates.</title>
        <authorList>
            <person name="Prokchorchik M."/>
            <person name="Won K."/>
            <person name="Lee Y."/>
            <person name="Choi E.D."/>
            <person name="Segonzac C."/>
            <person name="Sohn K.H."/>
        </authorList>
    </citation>
    <scope>NUCLEOTIDE SEQUENCE [LARGE SCALE GENOMIC DNA]</scope>
    <source>
        <strain evidence="1 2">PRI2</strain>
    </source>
</reference>